<dbReference type="EMBL" id="BAAAZG010000056">
    <property type="protein sequence ID" value="GAA4097662.1"/>
    <property type="molecule type" value="Genomic_DNA"/>
</dbReference>
<proteinExistence type="inferred from homology"/>
<comment type="caution">
    <text evidence="9">The sequence shown here is derived from an EMBL/GenBank/DDBJ whole genome shotgun (WGS) entry which is preliminary data.</text>
</comment>
<evidence type="ECO:0000256" key="8">
    <source>
        <dbReference type="PIRNR" id="PIRNR005096"/>
    </source>
</evidence>
<dbReference type="InterPro" id="IPR047215">
    <property type="entry name" value="Galactose_mutarotase-like"/>
</dbReference>
<dbReference type="InterPro" id="IPR011013">
    <property type="entry name" value="Gal_mutarotase_sf_dom"/>
</dbReference>
<comment type="similarity">
    <text evidence="3 8">Belongs to the aldose epimerase family.</text>
</comment>
<dbReference type="PIRSF" id="PIRSF005096">
    <property type="entry name" value="GALM"/>
    <property type="match status" value="1"/>
</dbReference>
<evidence type="ECO:0000313" key="10">
    <source>
        <dbReference type="Proteomes" id="UP001500683"/>
    </source>
</evidence>
<evidence type="ECO:0000256" key="4">
    <source>
        <dbReference type="ARBA" id="ARBA00013185"/>
    </source>
</evidence>
<dbReference type="Gene3D" id="2.70.98.10">
    <property type="match status" value="1"/>
</dbReference>
<keyword evidence="6 8" id="KW-0413">Isomerase</keyword>
<dbReference type="PANTHER" id="PTHR10091">
    <property type="entry name" value="ALDOSE-1-EPIMERASE"/>
    <property type="match status" value="1"/>
</dbReference>
<keyword evidence="10" id="KW-1185">Reference proteome</keyword>
<dbReference type="PROSITE" id="PS00545">
    <property type="entry name" value="ALDOSE_1_EPIMERASE"/>
    <property type="match status" value="1"/>
</dbReference>
<organism evidence="9 10">
    <name type="scientific">Actinomadura miaoliensis</name>
    <dbReference type="NCBI Taxonomy" id="430685"/>
    <lineage>
        <taxon>Bacteria</taxon>
        <taxon>Bacillati</taxon>
        <taxon>Actinomycetota</taxon>
        <taxon>Actinomycetes</taxon>
        <taxon>Streptosporangiales</taxon>
        <taxon>Thermomonosporaceae</taxon>
        <taxon>Actinomadura</taxon>
    </lineage>
</organism>
<dbReference type="EC" id="5.1.3.3" evidence="4 8"/>
<evidence type="ECO:0000256" key="6">
    <source>
        <dbReference type="ARBA" id="ARBA00023235"/>
    </source>
</evidence>
<dbReference type="InterPro" id="IPR018052">
    <property type="entry name" value="Ald1_epimerase_CS"/>
</dbReference>
<protein>
    <recommendedName>
        <fullName evidence="5 8">Aldose 1-epimerase</fullName>
        <ecNumber evidence="4 8">5.1.3.3</ecNumber>
    </recommendedName>
</protein>
<dbReference type="PANTHER" id="PTHR10091:SF0">
    <property type="entry name" value="GALACTOSE MUTAROTASE"/>
    <property type="match status" value="1"/>
</dbReference>
<reference evidence="10" key="1">
    <citation type="journal article" date="2019" name="Int. J. Syst. Evol. Microbiol.">
        <title>The Global Catalogue of Microorganisms (GCM) 10K type strain sequencing project: providing services to taxonomists for standard genome sequencing and annotation.</title>
        <authorList>
            <consortium name="The Broad Institute Genomics Platform"/>
            <consortium name="The Broad Institute Genome Sequencing Center for Infectious Disease"/>
            <person name="Wu L."/>
            <person name="Ma J."/>
        </authorList>
    </citation>
    <scope>NUCLEOTIDE SEQUENCE [LARGE SCALE GENOMIC DNA]</scope>
    <source>
        <strain evidence="10">JCM 16702</strain>
    </source>
</reference>
<dbReference type="InterPro" id="IPR008183">
    <property type="entry name" value="Aldose_1/G6P_1-epimerase"/>
</dbReference>
<dbReference type="InterPro" id="IPR015443">
    <property type="entry name" value="Aldose_1-epimerase"/>
</dbReference>
<dbReference type="RefSeq" id="WP_344956562.1">
    <property type="nucleotide sequence ID" value="NZ_BAAAZG010000056.1"/>
</dbReference>
<accession>A0ABP7WV43</accession>
<dbReference type="NCBIfam" id="NF008277">
    <property type="entry name" value="PRK11055.1"/>
    <property type="match status" value="1"/>
</dbReference>
<dbReference type="SUPFAM" id="SSF74650">
    <property type="entry name" value="Galactose mutarotase-like"/>
    <property type="match status" value="1"/>
</dbReference>
<evidence type="ECO:0000256" key="5">
    <source>
        <dbReference type="ARBA" id="ARBA00014165"/>
    </source>
</evidence>
<evidence type="ECO:0000256" key="3">
    <source>
        <dbReference type="ARBA" id="ARBA00006206"/>
    </source>
</evidence>
<dbReference type="InterPro" id="IPR014718">
    <property type="entry name" value="GH-type_carb-bd"/>
</dbReference>
<evidence type="ECO:0000256" key="1">
    <source>
        <dbReference type="ARBA" id="ARBA00001614"/>
    </source>
</evidence>
<dbReference type="Proteomes" id="UP001500683">
    <property type="component" value="Unassembled WGS sequence"/>
</dbReference>
<comment type="pathway">
    <text evidence="2 8">Carbohydrate metabolism; hexose metabolism.</text>
</comment>
<comment type="catalytic activity">
    <reaction evidence="1 8">
        <text>alpha-D-glucose = beta-D-glucose</text>
        <dbReference type="Rhea" id="RHEA:10264"/>
        <dbReference type="ChEBI" id="CHEBI:15903"/>
        <dbReference type="ChEBI" id="CHEBI:17925"/>
        <dbReference type="EC" id="5.1.3.3"/>
    </reaction>
</comment>
<sequence>MNEERFGVLPGGTPVHRYTLTGGALRVRVLTYGCVVQTLEAPDRDGAPANVVLGCATLDDYVTRSRYFGAVVGRYGNRIAGGRFRLDGREHTLPRNNGANSLHGGEEGFDKRVWDVAEADDSSITLTYVSPDGEQGYPGTLRATVTYTVTDDALRVGYHATTDRPTVVNLTNHSYFNLAGEGSGTVYDHRLVIDADRYLPVDGDQIPLGEPAPVAGTPFDFTKPQPIGARIRETHPQLLVGKGYDHTFVLNGGEVAARAEDPRSGRVLEVLTSEPGVQFYSGNFLDGSHIGTSGLAYRQGDAFCLETQHFPDSPNQPSFPSTVLRPGEEYRSTTTFRFSTLPD</sequence>
<dbReference type="CDD" id="cd09019">
    <property type="entry name" value="galactose_mutarotase_like"/>
    <property type="match status" value="1"/>
</dbReference>
<name>A0ABP7WV43_9ACTN</name>
<dbReference type="Pfam" id="PF01263">
    <property type="entry name" value="Aldose_epim"/>
    <property type="match status" value="1"/>
</dbReference>
<keyword evidence="7 8" id="KW-0119">Carbohydrate metabolism</keyword>
<evidence type="ECO:0000256" key="7">
    <source>
        <dbReference type="ARBA" id="ARBA00023277"/>
    </source>
</evidence>
<gene>
    <name evidence="9" type="ORF">GCM10022214_72260</name>
</gene>
<evidence type="ECO:0000256" key="2">
    <source>
        <dbReference type="ARBA" id="ARBA00005028"/>
    </source>
</evidence>
<evidence type="ECO:0000313" key="9">
    <source>
        <dbReference type="EMBL" id="GAA4097662.1"/>
    </source>
</evidence>